<evidence type="ECO:0000256" key="1">
    <source>
        <dbReference type="PROSITE-ProRule" id="PRU00047"/>
    </source>
</evidence>
<reference evidence="4 5" key="1">
    <citation type="submission" date="2008-07" db="EMBL/GenBank/DDBJ databases">
        <authorList>
            <person name="El-Sayed N."/>
            <person name="Caler E."/>
            <person name="Inman J."/>
            <person name="Amedeo P."/>
            <person name="Hass B."/>
            <person name="Wortman J."/>
        </authorList>
    </citation>
    <scope>NUCLEOTIDE SEQUENCE [LARGE SCALE GENOMIC DNA]</scope>
    <source>
        <strain evidence="5">ATCC 50983 / TXsc</strain>
    </source>
</reference>
<dbReference type="RefSeq" id="XP_002768675.1">
    <property type="nucleotide sequence ID" value="XM_002768629.1"/>
</dbReference>
<dbReference type="GO" id="GO:0008270">
    <property type="term" value="F:zinc ion binding"/>
    <property type="evidence" value="ECO:0007669"/>
    <property type="project" value="UniProtKB-KW"/>
</dbReference>
<dbReference type="OrthoDB" id="6496131at2759"/>
<accession>C5LPD1</accession>
<gene>
    <name evidence="4" type="ORF">Pmar_PMAR027522</name>
</gene>
<feature type="domain" description="CCHC-type" evidence="3">
    <location>
        <begin position="40"/>
        <end position="54"/>
    </location>
</feature>
<keyword evidence="1" id="KW-0863">Zinc-finger</keyword>
<keyword evidence="5" id="KW-1185">Reference proteome</keyword>
<feature type="non-terminal residue" evidence="4">
    <location>
        <position position="1"/>
    </location>
</feature>
<keyword evidence="1" id="KW-0862">Zinc</keyword>
<proteinExistence type="predicted"/>
<dbReference type="AlphaFoldDB" id="C5LPD1"/>
<dbReference type="GeneID" id="9039879"/>
<dbReference type="GO" id="GO:0003676">
    <property type="term" value="F:nucleic acid binding"/>
    <property type="evidence" value="ECO:0007669"/>
    <property type="project" value="InterPro"/>
</dbReference>
<evidence type="ECO:0000313" key="4">
    <source>
        <dbReference type="EMBL" id="EER01393.1"/>
    </source>
</evidence>
<keyword evidence="1" id="KW-0479">Metal-binding</keyword>
<name>C5LPD1_PERM5</name>
<feature type="compositionally biased region" description="Basic and acidic residues" evidence="2">
    <location>
        <begin position="71"/>
        <end position="81"/>
    </location>
</feature>
<dbReference type="InParanoid" id="C5LPD1"/>
<feature type="region of interest" description="Disordered" evidence="2">
    <location>
        <begin position="56"/>
        <end position="81"/>
    </location>
</feature>
<evidence type="ECO:0000313" key="5">
    <source>
        <dbReference type="Proteomes" id="UP000007800"/>
    </source>
</evidence>
<organism evidence="5">
    <name type="scientific">Perkinsus marinus (strain ATCC 50983 / TXsc)</name>
    <dbReference type="NCBI Taxonomy" id="423536"/>
    <lineage>
        <taxon>Eukaryota</taxon>
        <taxon>Sar</taxon>
        <taxon>Alveolata</taxon>
        <taxon>Perkinsozoa</taxon>
        <taxon>Perkinsea</taxon>
        <taxon>Perkinsida</taxon>
        <taxon>Perkinsidae</taxon>
        <taxon>Perkinsus</taxon>
    </lineage>
</organism>
<dbReference type="InterPro" id="IPR036875">
    <property type="entry name" value="Znf_CCHC_sf"/>
</dbReference>
<dbReference type="SUPFAM" id="SSF57756">
    <property type="entry name" value="Retrovirus zinc finger-like domains"/>
    <property type="match status" value="1"/>
</dbReference>
<dbReference type="Gene3D" id="4.10.60.10">
    <property type="entry name" value="Zinc finger, CCHC-type"/>
    <property type="match status" value="1"/>
</dbReference>
<protein>
    <recommendedName>
        <fullName evidence="3">CCHC-type domain-containing protein</fullName>
    </recommendedName>
</protein>
<evidence type="ECO:0000256" key="2">
    <source>
        <dbReference type="SAM" id="MobiDB-lite"/>
    </source>
</evidence>
<dbReference type="EMBL" id="GG684111">
    <property type="protein sequence ID" value="EER01393.1"/>
    <property type="molecule type" value="Genomic_DNA"/>
</dbReference>
<dbReference type="Proteomes" id="UP000007800">
    <property type="component" value="Unassembled WGS sequence"/>
</dbReference>
<sequence>PIVKEEVAAVERRFSKKQQGRQLSYGRQPHDPSRYANYVCHECKQRGHIKRFCPMRKNKKHASKSGNGVKEQGKSALPREL</sequence>
<dbReference type="InterPro" id="IPR001878">
    <property type="entry name" value="Znf_CCHC"/>
</dbReference>
<evidence type="ECO:0000259" key="3">
    <source>
        <dbReference type="PROSITE" id="PS50158"/>
    </source>
</evidence>
<dbReference type="PROSITE" id="PS50158">
    <property type="entry name" value="ZF_CCHC"/>
    <property type="match status" value="1"/>
</dbReference>